<sequence length="299" mass="33368">MVSPKLSVDCWAQVFCQLDAADQLACSLVCKSWFSILKVAYRFVTAWRVVIRESCLLSDCQFAPTGEGTFWAHVHLCVCDAHGDLQLSLLETLLEVAGQYALHLSVEDETVNGKSSVDGRILQLLFEHCCSLASLQLYNVNLSRVELRHLLPVGLMRKLNMLLVDDCYPNFLINDKLLSVVADIETITEIHLRHCDALTDRSMKWFSEKCPYLSNVDVTGCKALTAAGLACLVVSLPSKVHDLVHVKVSELAVDGEQLKALSLLHDDDWVFVSFQIALGRSACCIYRRTVPHKSVIIYV</sequence>
<dbReference type="SMART" id="SM00367">
    <property type="entry name" value="LRR_CC"/>
    <property type="match status" value="2"/>
</dbReference>
<dbReference type="Proteomes" id="UP000030665">
    <property type="component" value="Unassembled WGS sequence"/>
</dbReference>
<dbReference type="STRING" id="36087.A0A077Z1D7"/>
<accession>A0A077Z1D7</accession>
<evidence type="ECO:0000313" key="3">
    <source>
        <dbReference type="EMBL" id="CDW53891.1"/>
    </source>
</evidence>
<dbReference type="CDD" id="cd09917">
    <property type="entry name" value="F-box_SF"/>
    <property type="match status" value="1"/>
</dbReference>
<feature type="domain" description="F-box" evidence="2">
    <location>
        <begin position="5"/>
        <end position="38"/>
    </location>
</feature>
<reference evidence="3" key="1">
    <citation type="submission" date="2014-01" db="EMBL/GenBank/DDBJ databases">
        <authorList>
            <person name="Aslett M."/>
        </authorList>
    </citation>
    <scope>NUCLEOTIDE SEQUENCE</scope>
</reference>
<proteinExistence type="predicted"/>
<dbReference type="AlphaFoldDB" id="A0A077Z1D7"/>
<evidence type="ECO:0000256" key="1">
    <source>
        <dbReference type="ARBA" id="ARBA00022786"/>
    </source>
</evidence>
<keyword evidence="1" id="KW-0833">Ubl conjugation pathway</keyword>
<organism evidence="3 4">
    <name type="scientific">Trichuris trichiura</name>
    <name type="common">Whipworm</name>
    <name type="synonym">Trichocephalus trichiurus</name>
    <dbReference type="NCBI Taxonomy" id="36087"/>
    <lineage>
        <taxon>Eukaryota</taxon>
        <taxon>Metazoa</taxon>
        <taxon>Ecdysozoa</taxon>
        <taxon>Nematoda</taxon>
        <taxon>Enoplea</taxon>
        <taxon>Dorylaimia</taxon>
        <taxon>Trichinellida</taxon>
        <taxon>Trichuridae</taxon>
        <taxon>Trichuris</taxon>
    </lineage>
</organism>
<dbReference type="EMBL" id="HG805872">
    <property type="protein sequence ID" value="CDW53891.1"/>
    <property type="molecule type" value="Genomic_DNA"/>
</dbReference>
<reference evidence="3" key="2">
    <citation type="submission" date="2014-03" db="EMBL/GenBank/DDBJ databases">
        <title>The whipworm genome and dual-species transcriptomics of an intimate host-pathogen interaction.</title>
        <authorList>
            <person name="Foth B.J."/>
            <person name="Tsai I.J."/>
            <person name="Reid A.J."/>
            <person name="Bancroft A.J."/>
            <person name="Nichol S."/>
            <person name="Tracey A."/>
            <person name="Holroyd N."/>
            <person name="Cotton J.A."/>
            <person name="Stanley E.J."/>
            <person name="Zarowiecki M."/>
            <person name="Liu J.Z."/>
            <person name="Huckvale T."/>
            <person name="Cooper P.J."/>
            <person name="Grencis R.K."/>
            <person name="Berriman M."/>
        </authorList>
    </citation>
    <scope>NUCLEOTIDE SEQUENCE [LARGE SCALE GENOMIC DNA]</scope>
</reference>
<dbReference type="Gene3D" id="1.20.1280.50">
    <property type="match status" value="1"/>
</dbReference>
<dbReference type="SUPFAM" id="SSF81383">
    <property type="entry name" value="F-box domain"/>
    <property type="match status" value="1"/>
</dbReference>
<dbReference type="InterPro" id="IPR001810">
    <property type="entry name" value="F-box_dom"/>
</dbReference>
<name>A0A077Z1D7_TRITR</name>
<protein>
    <submittedName>
        <fullName evidence="3">F-box domain containing protein</fullName>
    </submittedName>
</protein>
<evidence type="ECO:0000313" key="4">
    <source>
        <dbReference type="Proteomes" id="UP000030665"/>
    </source>
</evidence>
<dbReference type="InterPro" id="IPR036047">
    <property type="entry name" value="F-box-like_dom_sf"/>
</dbReference>
<dbReference type="Pfam" id="PF00646">
    <property type="entry name" value="F-box"/>
    <property type="match status" value="1"/>
</dbReference>
<keyword evidence="4" id="KW-1185">Reference proteome</keyword>
<evidence type="ECO:0000259" key="2">
    <source>
        <dbReference type="Pfam" id="PF00646"/>
    </source>
</evidence>
<gene>
    <name evidence="3" type="ORF">TTRE_0000216001</name>
</gene>
<dbReference type="OrthoDB" id="10257471at2759"/>
<dbReference type="Gene3D" id="3.80.10.10">
    <property type="entry name" value="Ribonuclease Inhibitor"/>
    <property type="match status" value="1"/>
</dbReference>
<dbReference type="SUPFAM" id="SSF52047">
    <property type="entry name" value="RNI-like"/>
    <property type="match status" value="1"/>
</dbReference>
<dbReference type="InterPro" id="IPR006553">
    <property type="entry name" value="Leu-rich_rpt_Cys-con_subtyp"/>
</dbReference>
<dbReference type="InterPro" id="IPR032675">
    <property type="entry name" value="LRR_dom_sf"/>
</dbReference>